<dbReference type="GO" id="GO:0008270">
    <property type="term" value="F:zinc ion binding"/>
    <property type="evidence" value="ECO:0007669"/>
    <property type="project" value="UniProtKB-KW"/>
</dbReference>
<dbReference type="InterPro" id="IPR015886">
    <property type="entry name" value="H2TH_FPG"/>
</dbReference>
<dbReference type="InterPro" id="IPR000214">
    <property type="entry name" value="Znf_DNA_glyclase/AP_lyase"/>
</dbReference>
<dbReference type="Proteomes" id="UP000703893">
    <property type="component" value="Unassembled WGS sequence"/>
</dbReference>
<keyword evidence="5" id="KW-0479">Metal-binding</keyword>
<dbReference type="GO" id="GO:0003684">
    <property type="term" value="F:damaged DNA binding"/>
    <property type="evidence" value="ECO:0007669"/>
    <property type="project" value="InterPro"/>
</dbReference>
<dbReference type="InterPro" id="IPR010979">
    <property type="entry name" value="Ribosomal_uS13-like_H2TH"/>
</dbReference>
<sequence>MPELPEVETVRRDIAPQVTGRRIARAEVGPGPRYGSLADAAGRTIRQVDRRGKYLLFDLDDRELIINLGMSGRLFMAGSPPEDGHLRAVIQLDGPGAGYLVFVDMRKFGTLAIVRPGEYHAIPTLAAMGPEPLSDQFAFEPFCDAVAGGGTPIKALLLSQKAVAGLGNIYVDEALNRAGIHPAARGVSRKRALVLHQAIRDVLEEAIANRGTTFSLYRDGYMREGNHYADLRVYDRAGKPCPACRTPIEKTRVAQRGTYFCPNCQPISRLTAAGRS</sequence>
<dbReference type="PROSITE" id="PS51066">
    <property type="entry name" value="ZF_FPG_2"/>
    <property type="match status" value="1"/>
</dbReference>
<keyword evidence="6" id="KW-0227">DNA damage</keyword>
<dbReference type="EC" id="4.2.99.18" evidence="19"/>
<dbReference type="SMART" id="SM01232">
    <property type="entry name" value="H2TH"/>
    <property type="match status" value="1"/>
</dbReference>
<keyword evidence="7 16" id="KW-0863">Zinc-finger</keyword>
<dbReference type="EMBL" id="VGJX01000245">
    <property type="protein sequence ID" value="MBM3274540.1"/>
    <property type="molecule type" value="Genomic_DNA"/>
</dbReference>
<reference evidence="19 20" key="1">
    <citation type="submission" date="2019-03" db="EMBL/GenBank/DDBJ databases">
        <title>Lake Tanganyika Metagenome-Assembled Genomes (MAGs).</title>
        <authorList>
            <person name="Tran P."/>
        </authorList>
    </citation>
    <scope>NUCLEOTIDE SEQUENCE [LARGE SCALE GENOMIC DNA]</scope>
    <source>
        <strain evidence="19">K_DeepCast_65m_m2_236</strain>
    </source>
</reference>
<dbReference type="GO" id="GO:0003690">
    <property type="term" value="F:double-stranded DNA binding"/>
    <property type="evidence" value="ECO:0007669"/>
    <property type="project" value="UniProtKB-ARBA"/>
</dbReference>
<dbReference type="NCBIfam" id="NF002211">
    <property type="entry name" value="PRK01103.1"/>
    <property type="match status" value="1"/>
</dbReference>
<feature type="domain" description="Formamidopyrimidine-DNA glycosylase catalytic" evidence="18">
    <location>
        <begin position="2"/>
        <end position="109"/>
    </location>
</feature>
<dbReference type="CDD" id="cd08966">
    <property type="entry name" value="EcFpg-like_N"/>
    <property type="match status" value="1"/>
</dbReference>
<name>A0A937X554_9BACT</name>
<keyword evidence="12 19" id="KW-0456">Lyase</keyword>
<dbReference type="PROSITE" id="PS51068">
    <property type="entry name" value="FPG_CAT"/>
    <property type="match status" value="1"/>
</dbReference>
<dbReference type="GO" id="GO:0140078">
    <property type="term" value="F:class I DNA-(apurinic or apyrimidinic site) endonuclease activity"/>
    <property type="evidence" value="ECO:0007669"/>
    <property type="project" value="UniProtKB-EC"/>
</dbReference>
<keyword evidence="13" id="KW-0511">Multifunctional enzyme</keyword>
<dbReference type="FunFam" id="1.10.8.50:FF:000003">
    <property type="entry name" value="Formamidopyrimidine-DNA glycosylase"/>
    <property type="match status" value="1"/>
</dbReference>
<evidence type="ECO:0000256" key="9">
    <source>
        <dbReference type="ARBA" id="ARBA00022833"/>
    </source>
</evidence>
<evidence type="ECO:0000259" key="18">
    <source>
        <dbReference type="PROSITE" id="PS51068"/>
    </source>
</evidence>
<evidence type="ECO:0000256" key="12">
    <source>
        <dbReference type="ARBA" id="ARBA00023239"/>
    </source>
</evidence>
<evidence type="ECO:0000256" key="2">
    <source>
        <dbReference type="ARBA" id="ARBA00001947"/>
    </source>
</evidence>
<keyword evidence="11" id="KW-0234">DNA repair</keyword>
<dbReference type="Gene3D" id="1.10.8.50">
    <property type="match status" value="1"/>
</dbReference>
<gene>
    <name evidence="19" type="primary">mutM</name>
    <name evidence="19" type="ORF">FJZ00_05280</name>
</gene>
<organism evidence="19 20">
    <name type="scientific">Candidatus Tanganyikabacteria bacterium</name>
    <dbReference type="NCBI Taxonomy" id="2961651"/>
    <lineage>
        <taxon>Bacteria</taxon>
        <taxon>Bacillati</taxon>
        <taxon>Candidatus Sericytochromatia</taxon>
        <taxon>Candidatus Tanganyikabacteria</taxon>
    </lineage>
</organism>
<evidence type="ECO:0000256" key="6">
    <source>
        <dbReference type="ARBA" id="ARBA00022763"/>
    </source>
</evidence>
<dbReference type="SMART" id="SM00898">
    <property type="entry name" value="Fapy_DNA_glyco"/>
    <property type="match status" value="1"/>
</dbReference>
<dbReference type="InterPro" id="IPR010663">
    <property type="entry name" value="Znf_FPG/IleRS"/>
</dbReference>
<comment type="cofactor">
    <cofactor evidence="2">
        <name>Zn(2+)</name>
        <dbReference type="ChEBI" id="CHEBI:29105"/>
    </cofactor>
</comment>
<feature type="domain" description="FPG-type" evidence="17">
    <location>
        <begin position="232"/>
        <end position="266"/>
    </location>
</feature>
<protein>
    <submittedName>
        <fullName evidence="19">Bifunctional DNA-formamidopyrimidine glycosylase/DNA-(Apurinic or apyrimidinic site) lyase</fullName>
        <ecNumber evidence="19">3.2.2.23</ecNumber>
        <ecNumber evidence="19">4.2.99.18</ecNumber>
    </submittedName>
</protein>
<keyword evidence="9" id="KW-0862">Zinc</keyword>
<evidence type="ECO:0000256" key="3">
    <source>
        <dbReference type="ARBA" id="ARBA00009409"/>
    </source>
</evidence>
<dbReference type="NCBIfam" id="TIGR00577">
    <property type="entry name" value="fpg"/>
    <property type="match status" value="1"/>
</dbReference>
<dbReference type="InterPro" id="IPR012319">
    <property type="entry name" value="FPG_cat"/>
</dbReference>
<dbReference type="EC" id="3.2.2.23" evidence="19"/>
<evidence type="ECO:0000256" key="8">
    <source>
        <dbReference type="ARBA" id="ARBA00022801"/>
    </source>
</evidence>
<evidence type="ECO:0000313" key="19">
    <source>
        <dbReference type="EMBL" id="MBM3274540.1"/>
    </source>
</evidence>
<dbReference type="InterPro" id="IPR035937">
    <property type="entry name" value="FPG_N"/>
</dbReference>
<comment type="catalytic activity">
    <reaction evidence="1">
        <text>Hydrolysis of DNA containing ring-opened 7-methylguanine residues, releasing 2,6-diamino-4-hydroxy-5-(N-methyl)formamidopyrimidine.</text>
        <dbReference type="EC" id="3.2.2.23"/>
    </reaction>
</comment>
<evidence type="ECO:0000256" key="4">
    <source>
        <dbReference type="ARBA" id="ARBA00011245"/>
    </source>
</evidence>
<evidence type="ECO:0000256" key="7">
    <source>
        <dbReference type="ARBA" id="ARBA00022771"/>
    </source>
</evidence>
<evidence type="ECO:0000256" key="1">
    <source>
        <dbReference type="ARBA" id="ARBA00001668"/>
    </source>
</evidence>
<dbReference type="GO" id="GO:0034039">
    <property type="term" value="F:8-oxo-7,8-dihydroguanine DNA N-glycosylase activity"/>
    <property type="evidence" value="ECO:0007669"/>
    <property type="project" value="TreeGrafter"/>
</dbReference>
<dbReference type="Pfam" id="PF06827">
    <property type="entry name" value="zf-FPG_IleRS"/>
    <property type="match status" value="1"/>
</dbReference>
<dbReference type="Pfam" id="PF06831">
    <property type="entry name" value="H2TH"/>
    <property type="match status" value="1"/>
</dbReference>
<evidence type="ECO:0000256" key="10">
    <source>
        <dbReference type="ARBA" id="ARBA00023125"/>
    </source>
</evidence>
<comment type="subunit">
    <text evidence="4">Monomer.</text>
</comment>
<dbReference type="SUPFAM" id="SSF46946">
    <property type="entry name" value="S13-like H2TH domain"/>
    <property type="match status" value="1"/>
</dbReference>
<dbReference type="SUPFAM" id="SSF81624">
    <property type="entry name" value="N-terminal domain of MutM-like DNA repair proteins"/>
    <property type="match status" value="1"/>
</dbReference>
<comment type="caution">
    <text evidence="19">The sequence shown here is derived from an EMBL/GenBank/DDBJ whole genome shotgun (WGS) entry which is preliminary data.</text>
</comment>
<evidence type="ECO:0000256" key="16">
    <source>
        <dbReference type="PROSITE-ProRule" id="PRU00391"/>
    </source>
</evidence>
<comment type="similarity">
    <text evidence="3">Belongs to the FPG family.</text>
</comment>
<dbReference type="PANTHER" id="PTHR22993">
    <property type="entry name" value="FORMAMIDOPYRIMIDINE-DNA GLYCOSYLASE"/>
    <property type="match status" value="1"/>
</dbReference>
<dbReference type="Gene3D" id="3.20.190.10">
    <property type="entry name" value="MutM-like, N-terminal"/>
    <property type="match status" value="1"/>
</dbReference>
<dbReference type="SUPFAM" id="SSF57716">
    <property type="entry name" value="Glucocorticoid receptor-like (DNA-binding domain)"/>
    <property type="match status" value="1"/>
</dbReference>
<evidence type="ECO:0000313" key="20">
    <source>
        <dbReference type="Proteomes" id="UP000703893"/>
    </source>
</evidence>
<evidence type="ECO:0000256" key="11">
    <source>
        <dbReference type="ARBA" id="ARBA00023204"/>
    </source>
</evidence>
<evidence type="ECO:0000256" key="14">
    <source>
        <dbReference type="ARBA" id="ARBA00023295"/>
    </source>
</evidence>
<dbReference type="PANTHER" id="PTHR22993:SF9">
    <property type="entry name" value="FORMAMIDOPYRIMIDINE-DNA GLYCOSYLASE"/>
    <property type="match status" value="1"/>
</dbReference>
<evidence type="ECO:0000256" key="15">
    <source>
        <dbReference type="ARBA" id="ARBA00044632"/>
    </source>
</evidence>
<keyword evidence="10" id="KW-0238">DNA-binding</keyword>
<evidence type="ECO:0000259" key="17">
    <source>
        <dbReference type="PROSITE" id="PS51066"/>
    </source>
</evidence>
<evidence type="ECO:0000256" key="13">
    <source>
        <dbReference type="ARBA" id="ARBA00023268"/>
    </source>
</evidence>
<comment type="catalytic activity">
    <reaction evidence="15">
        <text>2'-deoxyribonucleotide-(2'-deoxyribose 5'-phosphate)-2'-deoxyribonucleotide-DNA = a 3'-end 2'-deoxyribonucleotide-(2,3-dehydro-2,3-deoxyribose 5'-phosphate)-DNA + a 5'-end 5'-phospho-2'-deoxyribonucleoside-DNA + H(+)</text>
        <dbReference type="Rhea" id="RHEA:66592"/>
        <dbReference type="Rhea" id="RHEA-COMP:13180"/>
        <dbReference type="Rhea" id="RHEA-COMP:16897"/>
        <dbReference type="Rhea" id="RHEA-COMP:17067"/>
        <dbReference type="ChEBI" id="CHEBI:15378"/>
        <dbReference type="ChEBI" id="CHEBI:136412"/>
        <dbReference type="ChEBI" id="CHEBI:157695"/>
        <dbReference type="ChEBI" id="CHEBI:167181"/>
        <dbReference type="EC" id="4.2.99.18"/>
    </reaction>
</comment>
<keyword evidence="14 19" id="KW-0326">Glycosidase</keyword>
<proteinExistence type="inferred from homology"/>
<keyword evidence="8 19" id="KW-0378">Hydrolase</keyword>
<evidence type="ECO:0000256" key="5">
    <source>
        <dbReference type="ARBA" id="ARBA00022723"/>
    </source>
</evidence>
<dbReference type="InterPro" id="IPR020629">
    <property type="entry name" value="FPG_Glyclase"/>
</dbReference>
<dbReference type="Pfam" id="PF01149">
    <property type="entry name" value="Fapy_DNA_glyco"/>
    <property type="match status" value="1"/>
</dbReference>
<accession>A0A937X554</accession>
<dbReference type="GO" id="GO:0006284">
    <property type="term" value="P:base-excision repair"/>
    <property type="evidence" value="ECO:0007669"/>
    <property type="project" value="InterPro"/>
</dbReference>
<dbReference type="AlphaFoldDB" id="A0A937X554"/>